<dbReference type="GeneID" id="23864392"/>
<proteinExistence type="predicted"/>
<evidence type="ECO:0000313" key="2">
    <source>
        <dbReference type="Proteomes" id="UP000002316"/>
    </source>
</evidence>
<accession>D0A4B7</accession>
<dbReference type="AlphaFoldDB" id="D0A4B7"/>
<evidence type="ECO:0000313" key="1">
    <source>
        <dbReference type="EMBL" id="CBH16111.1"/>
    </source>
</evidence>
<dbReference type="EMBL" id="FN554973">
    <property type="protein sequence ID" value="CBH16111.1"/>
    <property type="molecule type" value="Genomic_DNA"/>
</dbReference>
<dbReference type="KEGG" id="tbg:TbgDal_X12060"/>
<protein>
    <submittedName>
        <fullName evidence="1">Uncharacterized protein</fullName>
    </submittedName>
</protein>
<organism evidence="1 2">
    <name type="scientific">Trypanosoma brucei gambiense (strain MHOM/CI/86/DAL972)</name>
    <dbReference type="NCBI Taxonomy" id="679716"/>
    <lineage>
        <taxon>Eukaryota</taxon>
        <taxon>Discoba</taxon>
        <taxon>Euglenozoa</taxon>
        <taxon>Kinetoplastea</taxon>
        <taxon>Metakinetoplastina</taxon>
        <taxon>Trypanosomatida</taxon>
        <taxon>Trypanosomatidae</taxon>
        <taxon>Trypanosoma</taxon>
    </lineage>
</organism>
<dbReference type="RefSeq" id="XP_011778375.1">
    <property type="nucleotide sequence ID" value="XM_011780073.1"/>
</dbReference>
<name>D0A4B7_TRYB9</name>
<reference evidence="2" key="1">
    <citation type="journal article" date="2010" name="PLoS Negl. Trop. Dis.">
        <title>The genome sequence of Trypanosoma brucei gambiense, causative agent of chronic human african trypanosomiasis.</title>
        <authorList>
            <person name="Jackson A.P."/>
            <person name="Sanders M."/>
            <person name="Berry A."/>
            <person name="McQuillan J."/>
            <person name="Aslett M.A."/>
            <person name="Quail M.A."/>
            <person name="Chukualim B."/>
            <person name="Capewell P."/>
            <person name="MacLeod A."/>
            <person name="Melville S.E."/>
            <person name="Gibson W."/>
            <person name="Barry J.D."/>
            <person name="Berriman M."/>
            <person name="Hertz-Fowler C."/>
        </authorList>
    </citation>
    <scope>NUCLEOTIDE SEQUENCE [LARGE SCALE GENOMIC DNA]</scope>
    <source>
        <strain evidence="2">MHOM/CI/86/DAL972</strain>
    </source>
</reference>
<dbReference type="Proteomes" id="UP000002316">
    <property type="component" value="Chromosome 10"/>
</dbReference>
<sequence>MGRDVLLELWRYLEKMTPALQSHDYHLSHGMHPKSHVTTKCIVAVRAKKKELKKWRFSGSRRQQWHTEVINSHDHPIKWSYECHLNNAGVPDTYFVKHRSKRK</sequence>
<gene>
    <name evidence="1" type="ORF">TbgDal_X12060</name>
</gene>